<sequence length="115" mass="12238">MAREADILIEASDDEKHLASSNSSAHSFTFPTLQVNSSLADLASQTKNMPGPSNEPASSLDDSTYDLLGDSTVLTSDDEDARTESLASTTDDGDAHSIAETEESDDIRVESVERS</sequence>
<accession>A0ACC3DPY6</accession>
<feature type="non-terminal residue" evidence="1">
    <location>
        <position position="115"/>
    </location>
</feature>
<keyword evidence="2" id="KW-1185">Reference proteome</keyword>
<organism evidence="1 2">
    <name type="scientific">Coniosporium uncinatum</name>
    <dbReference type="NCBI Taxonomy" id="93489"/>
    <lineage>
        <taxon>Eukaryota</taxon>
        <taxon>Fungi</taxon>
        <taxon>Dikarya</taxon>
        <taxon>Ascomycota</taxon>
        <taxon>Pezizomycotina</taxon>
        <taxon>Dothideomycetes</taxon>
        <taxon>Dothideomycetes incertae sedis</taxon>
        <taxon>Coniosporium</taxon>
    </lineage>
</organism>
<comment type="caution">
    <text evidence="1">The sequence shown here is derived from an EMBL/GenBank/DDBJ whole genome shotgun (WGS) entry which is preliminary data.</text>
</comment>
<evidence type="ECO:0000313" key="1">
    <source>
        <dbReference type="EMBL" id="KAK3078709.1"/>
    </source>
</evidence>
<reference evidence="1" key="1">
    <citation type="submission" date="2024-09" db="EMBL/GenBank/DDBJ databases">
        <title>Black Yeasts Isolated from many extreme environments.</title>
        <authorList>
            <person name="Coleine C."/>
            <person name="Stajich J.E."/>
            <person name="Selbmann L."/>
        </authorList>
    </citation>
    <scope>NUCLEOTIDE SEQUENCE</scope>
    <source>
        <strain evidence="1">CCFEE 5737</strain>
    </source>
</reference>
<gene>
    <name evidence="1" type="ORF">LTS18_006819</name>
</gene>
<protein>
    <submittedName>
        <fullName evidence="1">Uncharacterized protein</fullName>
    </submittedName>
</protein>
<dbReference type="Proteomes" id="UP001186974">
    <property type="component" value="Unassembled WGS sequence"/>
</dbReference>
<name>A0ACC3DPY6_9PEZI</name>
<evidence type="ECO:0000313" key="2">
    <source>
        <dbReference type="Proteomes" id="UP001186974"/>
    </source>
</evidence>
<dbReference type="EMBL" id="JAWDJW010001673">
    <property type="protein sequence ID" value="KAK3078709.1"/>
    <property type="molecule type" value="Genomic_DNA"/>
</dbReference>
<proteinExistence type="predicted"/>